<feature type="coiled-coil region" evidence="6">
    <location>
        <begin position="46"/>
        <end position="73"/>
    </location>
</feature>
<reference evidence="8 9" key="1">
    <citation type="journal article" date="2018" name="Genome Biol. Evol.">
        <title>Multiple Roots of Fruiting Body Formation in Amoebozoa.</title>
        <authorList>
            <person name="Hillmann F."/>
            <person name="Forbes G."/>
            <person name="Novohradska S."/>
            <person name="Ferling I."/>
            <person name="Riege K."/>
            <person name="Groth M."/>
            <person name="Westermann M."/>
            <person name="Marz M."/>
            <person name="Spaller T."/>
            <person name="Winckler T."/>
            <person name="Schaap P."/>
            <person name="Glockner G."/>
        </authorList>
    </citation>
    <scope>NUCLEOTIDE SEQUENCE [LARGE SCALE GENOMIC DNA]</scope>
    <source>
        <strain evidence="8 9">Jena</strain>
    </source>
</reference>
<feature type="coiled-coil region" evidence="6">
    <location>
        <begin position="268"/>
        <end position="316"/>
    </location>
</feature>
<dbReference type="AlphaFoldDB" id="A0A2P6N7A2"/>
<dbReference type="Proteomes" id="UP000241769">
    <property type="component" value="Unassembled WGS sequence"/>
</dbReference>
<feature type="coiled-coil region" evidence="6">
    <location>
        <begin position="140"/>
        <end position="191"/>
    </location>
</feature>
<dbReference type="InParanoid" id="A0A2P6N7A2"/>
<dbReference type="InterPro" id="IPR042618">
    <property type="entry name" value="IQCG"/>
</dbReference>
<dbReference type="GO" id="GO:0031514">
    <property type="term" value="C:motile cilium"/>
    <property type="evidence" value="ECO:0007669"/>
    <property type="project" value="TreeGrafter"/>
</dbReference>
<dbReference type="STRING" id="1890364.A0A2P6N7A2"/>
<dbReference type="PANTHER" id="PTHR14871">
    <property type="entry name" value="DYNEIN REGULATORY COMPLEX PROTEIN 9"/>
    <property type="match status" value="1"/>
</dbReference>
<dbReference type="GO" id="GO:0005737">
    <property type="term" value="C:cytoplasm"/>
    <property type="evidence" value="ECO:0007669"/>
    <property type="project" value="TreeGrafter"/>
</dbReference>
<evidence type="ECO:0000256" key="4">
    <source>
        <dbReference type="ARBA" id="ARBA00023212"/>
    </source>
</evidence>
<evidence type="ECO:0000256" key="2">
    <source>
        <dbReference type="ARBA" id="ARBA00004316"/>
    </source>
</evidence>
<name>A0A2P6N7A2_9EUKA</name>
<dbReference type="GO" id="GO:0005856">
    <property type="term" value="C:cytoskeleton"/>
    <property type="evidence" value="ECO:0007669"/>
    <property type="project" value="UniProtKB-SubCell"/>
</dbReference>
<keyword evidence="9" id="KW-1185">Reference proteome</keyword>
<sequence length="377" mass="44026">MQLNPVESIRFSSIIQEGIDRLDVLSVMAPEVSQEDEIAAMVNDEISRIIEEQRSLQARYEELILQRTQLKNLSNKTRYKEIQTEIEQIATKLRFATKILCRNLKEDPNIAANIIKIQHERDDLKSLLGVLIADLKEGTFRTLMEILEKEKRKNEELKNSVAAVKQAGIDIKKIQEELQDQSEERKRDEASQSLVIDKLREDLQELRARTVLEGKYEKKEAKGNLDSTRRVFNQTEKGNDEQIGKLRRNLSVEAQKQEELQLQTEYWDQKHETDIEEMDRQLEEMKSKKAHAQNKLADLKARLIEAREYHKDVQKKRTIAAGLIQHTWRQYRKRKIAKEKLRKLKKAAVKPKKNGRSRSKSPKQKGTKANKSQTPKD</sequence>
<accession>A0A2P6N7A2</accession>
<evidence type="ECO:0000256" key="3">
    <source>
        <dbReference type="ARBA" id="ARBA00022490"/>
    </source>
</evidence>
<keyword evidence="6" id="KW-0175">Coiled coil</keyword>
<proteinExistence type="predicted"/>
<gene>
    <name evidence="8" type="ORF">PROFUN_12492</name>
</gene>
<evidence type="ECO:0000313" key="8">
    <source>
        <dbReference type="EMBL" id="PRP79820.1"/>
    </source>
</evidence>
<dbReference type="PANTHER" id="PTHR14871:SF1">
    <property type="entry name" value="DYNEIN REGULATORY COMPLEX PROTEIN 9"/>
    <property type="match status" value="1"/>
</dbReference>
<keyword evidence="3" id="KW-0963">Cytoplasm</keyword>
<evidence type="ECO:0000256" key="5">
    <source>
        <dbReference type="ARBA" id="ARBA00023273"/>
    </source>
</evidence>
<feature type="compositionally biased region" description="Basic residues" evidence="7">
    <location>
        <begin position="334"/>
        <end position="368"/>
    </location>
</feature>
<evidence type="ECO:0000256" key="7">
    <source>
        <dbReference type="SAM" id="MobiDB-lite"/>
    </source>
</evidence>
<dbReference type="PROSITE" id="PS50096">
    <property type="entry name" value="IQ"/>
    <property type="match status" value="1"/>
</dbReference>
<protein>
    <submittedName>
        <fullName evidence="8">Uncharacterized protein</fullName>
    </submittedName>
</protein>
<organism evidence="8 9">
    <name type="scientific">Planoprotostelium fungivorum</name>
    <dbReference type="NCBI Taxonomy" id="1890364"/>
    <lineage>
        <taxon>Eukaryota</taxon>
        <taxon>Amoebozoa</taxon>
        <taxon>Evosea</taxon>
        <taxon>Variosea</taxon>
        <taxon>Cavosteliida</taxon>
        <taxon>Cavosteliaceae</taxon>
        <taxon>Planoprotostelium</taxon>
    </lineage>
</organism>
<feature type="region of interest" description="Disordered" evidence="7">
    <location>
        <begin position="334"/>
        <end position="377"/>
    </location>
</feature>
<evidence type="ECO:0000256" key="6">
    <source>
        <dbReference type="SAM" id="Coils"/>
    </source>
</evidence>
<dbReference type="EMBL" id="MDYQ01000169">
    <property type="protein sequence ID" value="PRP79820.1"/>
    <property type="molecule type" value="Genomic_DNA"/>
</dbReference>
<evidence type="ECO:0000256" key="1">
    <source>
        <dbReference type="ARBA" id="ARBA00004245"/>
    </source>
</evidence>
<keyword evidence="4" id="KW-0206">Cytoskeleton</keyword>
<dbReference type="GO" id="GO:0044782">
    <property type="term" value="P:cilium organization"/>
    <property type="evidence" value="ECO:0007669"/>
    <property type="project" value="TreeGrafter"/>
</dbReference>
<dbReference type="OrthoDB" id="10254713at2759"/>
<comment type="caution">
    <text evidence="8">The sequence shown here is derived from an EMBL/GenBank/DDBJ whole genome shotgun (WGS) entry which is preliminary data.</text>
</comment>
<keyword evidence="5" id="KW-0966">Cell projection</keyword>
<evidence type="ECO:0000313" key="9">
    <source>
        <dbReference type="Proteomes" id="UP000241769"/>
    </source>
</evidence>
<comment type="subcellular location">
    <subcellularLocation>
        <location evidence="2">Cell projection</location>
    </subcellularLocation>
    <subcellularLocation>
        <location evidence="1">Cytoplasm</location>
        <location evidence="1">Cytoskeleton</location>
    </subcellularLocation>
</comment>